<keyword evidence="5" id="KW-0521">NADP</keyword>
<dbReference type="GO" id="GO:0046655">
    <property type="term" value="P:folic acid metabolic process"/>
    <property type="evidence" value="ECO:0007669"/>
    <property type="project" value="TreeGrafter"/>
</dbReference>
<evidence type="ECO:0000313" key="8">
    <source>
        <dbReference type="EMBL" id="KXI13256.1"/>
    </source>
</evidence>
<evidence type="ECO:0000256" key="1">
    <source>
        <dbReference type="ARBA" id="ARBA00004903"/>
    </source>
</evidence>
<dbReference type="InterPro" id="IPR012259">
    <property type="entry name" value="DHFR"/>
</dbReference>
<keyword evidence="6" id="KW-0560">Oxidoreductase</keyword>
<dbReference type="AlphaFoldDB" id="A0A135YV19"/>
<dbReference type="RefSeq" id="WP_061101767.1">
    <property type="nucleotide sequence ID" value="NZ_KQ961801.1"/>
</dbReference>
<dbReference type="Proteomes" id="UP000070326">
    <property type="component" value="Unassembled WGS sequence"/>
</dbReference>
<dbReference type="GO" id="GO:0005829">
    <property type="term" value="C:cytosol"/>
    <property type="evidence" value="ECO:0007669"/>
    <property type="project" value="TreeGrafter"/>
</dbReference>
<evidence type="ECO:0000256" key="3">
    <source>
        <dbReference type="ARBA" id="ARBA00012856"/>
    </source>
</evidence>
<comment type="similarity">
    <text evidence="2">Belongs to the dihydrofolate reductase family.</text>
</comment>
<dbReference type="GO" id="GO:0006730">
    <property type="term" value="P:one-carbon metabolic process"/>
    <property type="evidence" value="ECO:0007669"/>
    <property type="project" value="UniProtKB-KW"/>
</dbReference>
<dbReference type="GO" id="GO:0046654">
    <property type="term" value="P:tetrahydrofolate biosynthetic process"/>
    <property type="evidence" value="ECO:0007669"/>
    <property type="project" value="UniProtKB-UniPathway"/>
</dbReference>
<sequence length="185" mass="21493">MLNMNISNEPKNNDARLAPVKNIYMIVAMTEKTNAIGINGDMLFYLKDDLKYFKETTLNHTIVCGRKTYFSFPIRPLPNRKNIILTRGDGSYEGVYTLHSKEELVDYAINNPKEDIFICGGDNVYKQFMDVASKLYVTIIDEDQAVEADSFFPKFCDDEWQLVFESTYIEPETAPRYKFTVYDRK</sequence>
<dbReference type="EMBL" id="LSQZ01000027">
    <property type="protein sequence ID" value="KXI13256.1"/>
    <property type="molecule type" value="Genomic_DNA"/>
</dbReference>
<keyword evidence="4" id="KW-0554">One-carbon metabolism</keyword>
<proteinExistence type="inferred from homology"/>
<organism evidence="8 9">
    <name type="scientific">Peptostreptococcus anaerobius</name>
    <dbReference type="NCBI Taxonomy" id="1261"/>
    <lineage>
        <taxon>Bacteria</taxon>
        <taxon>Bacillati</taxon>
        <taxon>Bacillota</taxon>
        <taxon>Clostridia</taxon>
        <taxon>Peptostreptococcales</taxon>
        <taxon>Peptostreptococcaceae</taxon>
        <taxon>Peptostreptococcus</taxon>
    </lineage>
</organism>
<dbReference type="UniPathway" id="UPA00077">
    <property type="reaction ID" value="UER00158"/>
</dbReference>
<dbReference type="eggNOG" id="COG0262">
    <property type="taxonomic scope" value="Bacteria"/>
</dbReference>
<evidence type="ECO:0000259" key="7">
    <source>
        <dbReference type="PROSITE" id="PS51330"/>
    </source>
</evidence>
<protein>
    <recommendedName>
        <fullName evidence="3">dihydrofolate reductase</fullName>
        <ecNumber evidence="3">1.5.1.3</ecNumber>
    </recommendedName>
</protein>
<dbReference type="GO" id="GO:0004146">
    <property type="term" value="F:dihydrofolate reductase activity"/>
    <property type="evidence" value="ECO:0007669"/>
    <property type="project" value="UniProtKB-EC"/>
</dbReference>
<dbReference type="SUPFAM" id="SSF53597">
    <property type="entry name" value="Dihydrofolate reductase-like"/>
    <property type="match status" value="1"/>
</dbReference>
<dbReference type="PRINTS" id="PR00070">
    <property type="entry name" value="DHFR"/>
</dbReference>
<dbReference type="STRING" id="1261.HMPREF3195_00832"/>
<comment type="pathway">
    <text evidence="1">Cofactor biosynthesis; tetrahydrofolate biosynthesis; 5,6,7,8-tetrahydrofolate from 7,8-dihydrofolate: step 1/1.</text>
</comment>
<evidence type="ECO:0000256" key="6">
    <source>
        <dbReference type="ARBA" id="ARBA00023002"/>
    </source>
</evidence>
<dbReference type="GO" id="GO:0046452">
    <property type="term" value="P:dihydrofolate metabolic process"/>
    <property type="evidence" value="ECO:0007669"/>
    <property type="project" value="TreeGrafter"/>
</dbReference>
<comment type="caution">
    <text evidence="8">The sequence shown here is derived from an EMBL/GenBank/DDBJ whole genome shotgun (WGS) entry which is preliminary data.</text>
</comment>
<evidence type="ECO:0000256" key="4">
    <source>
        <dbReference type="ARBA" id="ARBA00022563"/>
    </source>
</evidence>
<dbReference type="PANTHER" id="PTHR48069:SF3">
    <property type="entry name" value="DIHYDROFOLATE REDUCTASE"/>
    <property type="match status" value="1"/>
</dbReference>
<dbReference type="Pfam" id="PF00186">
    <property type="entry name" value="DHFR_1"/>
    <property type="match status" value="1"/>
</dbReference>
<evidence type="ECO:0000256" key="2">
    <source>
        <dbReference type="ARBA" id="ARBA00009539"/>
    </source>
</evidence>
<reference evidence="8 9" key="1">
    <citation type="submission" date="2016-02" db="EMBL/GenBank/DDBJ databases">
        <authorList>
            <person name="Wen L."/>
            <person name="He K."/>
            <person name="Yang H."/>
        </authorList>
    </citation>
    <scope>NUCLEOTIDE SEQUENCE [LARGE SCALE GENOMIC DNA]</scope>
    <source>
        <strain evidence="8 9">MJR8628A</strain>
    </source>
</reference>
<evidence type="ECO:0000256" key="5">
    <source>
        <dbReference type="ARBA" id="ARBA00022857"/>
    </source>
</evidence>
<dbReference type="Gene3D" id="3.40.430.10">
    <property type="entry name" value="Dihydrofolate Reductase, subunit A"/>
    <property type="match status" value="1"/>
</dbReference>
<dbReference type="PANTHER" id="PTHR48069">
    <property type="entry name" value="DIHYDROFOLATE REDUCTASE"/>
    <property type="match status" value="1"/>
</dbReference>
<name>A0A135YV19_9FIRM</name>
<dbReference type="CDD" id="cd00209">
    <property type="entry name" value="DHFR"/>
    <property type="match status" value="1"/>
</dbReference>
<evidence type="ECO:0000313" key="9">
    <source>
        <dbReference type="Proteomes" id="UP000070326"/>
    </source>
</evidence>
<dbReference type="InterPro" id="IPR024072">
    <property type="entry name" value="DHFR-like_dom_sf"/>
</dbReference>
<dbReference type="EC" id="1.5.1.3" evidence="3"/>
<dbReference type="PATRIC" id="fig|1261.5.peg.838"/>
<dbReference type="PROSITE" id="PS51330">
    <property type="entry name" value="DHFR_2"/>
    <property type="match status" value="1"/>
</dbReference>
<accession>A0A135YV19</accession>
<feature type="domain" description="DHFR" evidence="7">
    <location>
        <begin position="22"/>
        <end position="184"/>
    </location>
</feature>
<dbReference type="InterPro" id="IPR001796">
    <property type="entry name" value="DHFR_dom"/>
</dbReference>
<gene>
    <name evidence="8" type="ORF">HMPREF3195_00832</name>
</gene>
<dbReference type="GO" id="GO:0050661">
    <property type="term" value="F:NADP binding"/>
    <property type="evidence" value="ECO:0007669"/>
    <property type="project" value="InterPro"/>
</dbReference>